<dbReference type="PROSITE" id="PS00514">
    <property type="entry name" value="FIBRINOGEN_C_1"/>
    <property type="match status" value="1"/>
</dbReference>
<feature type="compositionally biased region" description="Low complexity" evidence="2">
    <location>
        <begin position="937"/>
        <end position="963"/>
    </location>
</feature>
<name>A0A1I8GVC9_9PLAT</name>
<feature type="compositionally biased region" description="Low complexity" evidence="2">
    <location>
        <begin position="1376"/>
        <end position="1386"/>
    </location>
</feature>
<feature type="compositionally biased region" description="Polar residues" evidence="2">
    <location>
        <begin position="1327"/>
        <end position="1337"/>
    </location>
</feature>
<reference evidence="5" key="1">
    <citation type="submission" date="2016-11" db="UniProtKB">
        <authorList>
            <consortium name="WormBaseParasite"/>
        </authorList>
    </citation>
    <scope>IDENTIFICATION</scope>
</reference>
<dbReference type="InterPro" id="IPR014716">
    <property type="entry name" value="Fibrinogen_a/b/g_C_1"/>
</dbReference>
<feature type="compositionally biased region" description="Polar residues" evidence="2">
    <location>
        <begin position="450"/>
        <end position="469"/>
    </location>
</feature>
<keyword evidence="1" id="KW-1015">Disulfide bond</keyword>
<dbReference type="SUPFAM" id="SSF56496">
    <property type="entry name" value="Fibrinogen C-terminal domain-like"/>
    <property type="match status" value="2"/>
</dbReference>
<feature type="region of interest" description="Disordered" evidence="2">
    <location>
        <begin position="1316"/>
        <end position="1338"/>
    </location>
</feature>
<dbReference type="GO" id="GO:0005615">
    <property type="term" value="C:extracellular space"/>
    <property type="evidence" value="ECO:0007669"/>
    <property type="project" value="TreeGrafter"/>
</dbReference>
<dbReference type="InterPro" id="IPR036056">
    <property type="entry name" value="Fibrinogen-like_C"/>
</dbReference>
<feature type="domain" description="Fibrinogen C-terminal" evidence="3">
    <location>
        <begin position="312"/>
        <end position="504"/>
    </location>
</feature>
<dbReference type="InterPro" id="IPR002181">
    <property type="entry name" value="Fibrinogen_a/b/g_C_dom"/>
</dbReference>
<dbReference type="Pfam" id="PF00147">
    <property type="entry name" value="Fibrinogen_C"/>
    <property type="match status" value="2"/>
</dbReference>
<dbReference type="Proteomes" id="UP000095280">
    <property type="component" value="Unplaced"/>
</dbReference>
<feature type="region of interest" description="Disordered" evidence="2">
    <location>
        <begin position="1353"/>
        <end position="1395"/>
    </location>
</feature>
<dbReference type="Gene3D" id="3.90.215.10">
    <property type="entry name" value="Gamma Fibrinogen, chain A, domain 1"/>
    <property type="match status" value="2"/>
</dbReference>
<evidence type="ECO:0000313" key="4">
    <source>
        <dbReference type="Proteomes" id="UP000095280"/>
    </source>
</evidence>
<dbReference type="WBParaSite" id="maker-uti_cns_0003120-snap-gene-0.2-mRNA-1">
    <property type="protein sequence ID" value="maker-uti_cns_0003120-snap-gene-0.2-mRNA-1"/>
    <property type="gene ID" value="maker-uti_cns_0003120-snap-gene-0.2"/>
</dbReference>
<evidence type="ECO:0000256" key="1">
    <source>
        <dbReference type="ARBA" id="ARBA00023157"/>
    </source>
</evidence>
<dbReference type="PANTHER" id="PTHR19143">
    <property type="entry name" value="FIBRINOGEN/TENASCIN/ANGIOPOEITIN"/>
    <property type="match status" value="1"/>
</dbReference>
<evidence type="ECO:0000313" key="5">
    <source>
        <dbReference type="WBParaSite" id="maker-uti_cns_0003120-snap-gene-0.2-mRNA-1"/>
    </source>
</evidence>
<feature type="region of interest" description="Disordered" evidence="2">
    <location>
        <begin position="937"/>
        <end position="976"/>
    </location>
</feature>
<dbReference type="SMART" id="SM00186">
    <property type="entry name" value="FBG"/>
    <property type="match status" value="2"/>
</dbReference>
<feature type="region of interest" description="Disordered" evidence="2">
    <location>
        <begin position="450"/>
        <end position="483"/>
    </location>
</feature>
<protein>
    <submittedName>
        <fullName evidence="5">Fibrinogen C-terminal domain-containing protein</fullName>
    </submittedName>
</protein>
<evidence type="ECO:0000259" key="3">
    <source>
        <dbReference type="PROSITE" id="PS51406"/>
    </source>
</evidence>
<sequence>MSADNAILKRMKIALSMQSILIAVAVALCSGSTVWTLDSAASVFSQEEVAHTTPAPIHHEPGRSVADCALKCEQPIVKFCSAFAFVPEKKLCLLSEIPTADFAPVAPGELVYRKLMAKRIVQINGREFQVIQHRSKGELSFARSWTEYENGFGDDTDFWIGLRKIHELTGSSPKLLRVEAVTWSDELYVCEYSGFTVADASTNYTMTGISYLSGSSNTTADSFTYNRGMQFSTMDRDNDQFGNHCSSSFGNSVGQQLLVLGEALLKASDSFGSFRVRASMRLQQADLVLQHTTSTPTTVASAGGSLTECALKCKLQFLKGCSAVAFVPGTQKCLLADITNVDFPGGVAVRKKAASTLQIEGRTFKIIQHRSKGLLSFGRGWSEYEDGFGDETDFWIGLRKMHQLTGSSPKLLRVEAVTWSDELYVCEYSGFTVADASTNYTMTYTSYLSGSSNTTSDSLAANKGRQFSTTDRDNDQRSDSCSADRGNAGWWFNSCSKSNPNGIFFGNRPPTAFLPSMRSMPRCNVHWVSRSSSFIVADPSRPSFFRKPRRYMTSNFSPRVLNTRAVLRALRFTSKRIRVAPDCADTLPDEVELRRRPLQPALAQQVVQICGGAAAQLRPARVVHRLGIFQSVALQFLGQLGHFADDSSGWRSGGGGGSGSRCGRFARQRRQLSQVNRQASLSSLQHRFAASGVAQHSLGGGHVASSHLHSGQFILLLSLHQHPQLGARLAAHGCCCCGGSGASRRSRRSGRFCGSSRSGGWQRAKARRRRQRGEVVACGSRTARSHGCDSLSVLRQNAAHAPGLAGVAGLLRLRLQLLVGRLAGRQLPGEASARGAGFRCRRLSSRLLLLLLLRRLSCLRGRWLRCQRRRRSGHVVGIDSFAALNGLDRLVELAVHAEQLERLLGLASGFCGSGGRAVLARPLLKQGHHLRAAHATPPAALWPPETAAETAAGASEAGAAASPRQQGDRCEHQSWLSSTSARCAPTGVVSTGLRWRPAGAGSRRGVRKSERTGPASAAKAAAAVAVAGATLKASGRLFHNPYLKLIKQFGIILINVDVLIVRQIVIGSSSQGPRLGLRGGGGSRCSALLWRRRGAVTTAEQVVQFGLEVRVLFNSAVEALFDLLLRVQAQAAQQVGRHLILGEPAALAVELQPVGELVRLFAIADELHNGVEHHLVLQAALLLLQHQHEVVAEAALHHHPVHCAWQVDVCGQEDDVLSLQGRDALVLLGQRRRLTCSREPCHLQLAPGHGQVYGLNSQTSSCSVLLVCRKQSEQPLFTYLQGNSTWAASLSMIRLRMLASGPRQVGQLLSLERQAAQTMMGGRAKSKQTGHSNSDASSRLCAGSAAAAAAAATAAATVDEEPPTAEAAAAPPPTPTTAAVGGAAEPDIGLPLTNPTGLSELSNKHYASDVGFLAGVNPFAVDIDRLSQNGQLNCTSSGTITFALGGGLRAFLRRPITAGMESMYFAPLQLTVQHQRMPPSWSTSCCQVGSGNKHAGDGAGGVLEAEQLREARAGHDQHAAPARAYGQPIGQRRDHDGDSVAIFSWPEPLGGQAAFGAAGIALEALLGGVAAEGWLRQQQLQQAAASRAAEQAYLMKETHRSNTLNRASKPTARTWPLAAQAASMQLCGAAPIGRTPTAGHMAATQLCSGRTAEAPPLPVASCSWALVNAKPESHRQTKPCGLTGKNDSPVLLLLLLLLLHLPAADQWFTSSRREHGAIVCCTAQTARHRWLSLTALIQLGAAL</sequence>
<accession>A0A1I8GVC9</accession>
<dbReference type="InterPro" id="IPR050373">
    <property type="entry name" value="Fibrinogen_C-term_domain"/>
</dbReference>
<feature type="domain" description="Fibrinogen C-terminal" evidence="3">
    <location>
        <begin position="83"/>
        <end position="250"/>
    </location>
</feature>
<feature type="region of interest" description="Disordered" evidence="2">
    <location>
        <begin position="994"/>
        <end position="1013"/>
    </location>
</feature>
<keyword evidence="4" id="KW-1185">Reference proteome</keyword>
<dbReference type="InterPro" id="IPR020837">
    <property type="entry name" value="Fibrinogen_CS"/>
</dbReference>
<dbReference type="PROSITE" id="PS51406">
    <property type="entry name" value="FIBRINOGEN_C_2"/>
    <property type="match status" value="2"/>
</dbReference>
<proteinExistence type="predicted"/>
<organism evidence="4 5">
    <name type="scientific">Macrostomum lignano</name>
    <dbReference type="NCBI Taxonomy" id="282301"/>
    <lineage>
        <taxon>Eukaryota</taxon>
        <taxon>Metazoa</taxon>
        <taxon>Spiralia</taxon>
        <taxon>Lophotrochozoa</taxon>
        <taxon>Platyhelminthes</taxon>
        <taxon>Rhabditophora</taxon>
        <taxon>Macrostomorpha</taxon>
        <taxon>Macrostomida</taxon>
        <taxon>Macrostomidae</taxon>
        <taxon>Macrostomum</taxon>
    </lineage>
</organism>
<evidence type="ECO:0000256" key="2">
    <source>
        <dbReference type="SAM" id="MobiDB-lite"/>
    </source>
</evidence>